<evidence type="ECO:0000256" key="1">
    <source>
        <dbReference type="SAM" id="MobiDB-lite"/>
    </source>
</evidence>
<evidence type="ECO:0000313" key="4">
    <source>
        <dbReference type="Proteomes" id="UP001500957"/>
    </source>
</evidence>
<name>A0ABN1G9K1_9ACTN</name>
<evidence type="ECO:0000256" key="2">
    <source>
        <dbReference type="SAM" id="Phobius"/>
    </source>
</evidence>
<feature type="transmembrane region" description="Helical" evidence="2">
    <location>
        <begin position="211"/>
        <end position="235"/>
    </location>
</feature>
<sequence>MSNERSERRAIVTGSTGSGALAGAVAGAIDTAVDPAADEAERLFDFGPDIELPETGPQATLPPWMADPETALPFAGQTISARLAPAAAEAPVAPAVAPAAEVVEDRTPEPVAVPTFAQSVPAPRRRRKPLPADRVVIAAPAVVDGSPAAVTPPAVTPAPVAPAPLVPAQRNDAAPTAAAPAAVAEAAAEPAPSSTETEAERKRRRRRWIGFAQATAIIAVGATVGTYAAGGLGFLENRVKENPPVAEASAWVLNNLAGVGSVAVPASMVDTLLQNGQDSDALTSYPDDSTGPLDLGKNCCSFLVLAGGPGEEPGTGVPDSVRALFDRSRPAAVFTTDGGWTQVRQVLPGSAAKVAADIQADRDALVATGKSLVASGKVGLSDTAKAQLQNGEVDARVLLAVVAVALKHKITIASFPALPGETDAGILRRSVAISKIDGVAVKDGSKGVKSVKDLLAASTGVYRPDGAGVHAVDGATALELRFDAPSPFGLLTLDAKKS</sequence>
<reference evidence="3 4" key="1">
    <citation type="journal article" date="2019" name="Int. J. Syst. Evol. Microbiol.">
        <title>The Global Catalogue of Microorganisms (GCM) 10K type strain sequencing project: providing services to taxonomists for standard genome sequencing and annotation.</title>
        <authorList>
            <consortium name="The Broad Institute Genomics Platform"/>
            <consortium name="The Broad Institute Genome Sequencing Center for Infectious Disease"/>
            <person name="Wu L."/>
            <person name="Ma J."/>
        </authorList>
    </citation>
    <scope>NUCLEOTIDE SEQUENCE [LARGE SCALE GENOMIC DNA]</scope>
    <source>
        <strain evidence="3 4">JCM 10671</strain>
    </source>
</reference>
<dbReference type="Proteomes" id="UP001500957">
    <property type="component" value="Unassembled WGS sequence"/>
</dbReference>
<keyword evidence="2" id="KW-1133">Transmembrane helix</keyword>
<organism evidence="3 4">
    <name type="scientific">Sporichthya brevicatena</name>
    <dbReference type="NCBI Taxonomy" id="171442"/>
    <lineage>
        <taxon>Bacteria</taxon>
        <taxon>Bacillati</taxon>
        <taxon>Actinomycetota</taxon>
        <taxon>Actinomycetes</taxon>
        <taxon>Sporichthyales</taxon>
        <taxon>Sporichthyaceae</taxon>
        <taxon>Sporichthya</taxon>
    </lineage>
</organism>
<protein>
    <submittedName>
        <fullName evidence="3">Uncharacterized protein</fullName>
    </submittedName>
</protein>
<comment type="caution">
    <text evidence="3">The sequence shown here is derived from an EMBL/GenBank/DDBJ whole genome shotgun (WGS) entry which is preliminary data.</text>
</comment>
<feature type="region of interest" description="Disordered" evidence="1">
    <location>
        <begin position="169"/>
        <end position="204"/>
    </location>
</feature>
<keyword evidence="2" id="KW-0812">Transmembrane</keyword>
<dbReference type="RefSeq" id="WP_344601468.1">
    <property type="nucleotide sequence ID" value="NZ_BAAAHE010000006.1"/>
</dbReference>
<feature type="compositionally biased region" description="Low complexity" evidence="1">
    <location>
        <begin position="173"/>
        <end position="196"/>
    </location>
</feature>
<evidence type="ECO:0000313" key="3">
    <source>
        <dbReference type="EMBL" id="GAA0606929.1"/>
    </source>
</evidence>
<dbReference type="EMBL" id="BAAAHE010000006">
    <property type="protein sequence ID" value="GAA0606929.1"/>
    <property type="molecule type" value="Genomic_DNA"/>
</dbReference>
<gene>
    <name evidence="3" type="ORF">GCM10009547_06140</name>
</gene>
<proteinExistence type="predicted"/>
<keyword evidence="2" id="KW-0472">Membrane</keyword>
<accession>A0ABN1G9K1</accession>
<keyword evidence="4" id="KW-1185">Reference proteome</keyword>